<reference evidence="1" key="1">
    <citation type="journal article" date="2017" name="Res. Microbiol.">
        <title>Comparative genomics of extrachromosomal elements in Bacillus thuringiensis subsp. israelensis.</title>
        <authorList>
            <person name="Bolotin A."/>
            <person name="Gillis A."/>
            <person name="Sanchis V."/>
            <person name="Nielsen-LeRoux C."/>
            <person name="Mahillon J."/>
            <person name="Lereclus D."/>
            <person name="Sorokin A."/>
        </authorList>
    </citation>
    <scope>NUCLEOTIDE SEQUENCE</scope>
    <source>
        <strain evidence="1">AM65-52</strain>
        <plasmid evidence="1">pAM65-52-3-235K</plasmid>
    </source>
</reference>
<name>A0A160LK10_BACTI</name>
<dbReference type="AlphaFoldDB" id="A0A160LK10"/>
<dbReference type="PATRIC" id="fig|1430.6.peg.2191"/>
<dbReference type="RefSeq" id="WP_000890109.1">
    <property type="nucleotide sequence ID" value="NZ_CP013278.1"/>
</dbReference>
<gene>
    <name evidence="1" type="ORF">ATN07_32560</name>
</gene>
<sequence length="77" mass="8337">MLEITTNDNSIYLAKEETKGLVAVVARKIEEGIIEITYFCNGVTKVLKSASLLASRMIAGLMEADYAEVDKAVRGVA</sequence>
<protein>
    <submittedName>
        <fullName evidence="1">Uncharacterized protein</fullName>
    </submittedName>
</protein>
<keyword evidence="1" id="KW-0614">Plasmid</keyword>
<organism evidence="1">
    <name type="scientific">Bacillus thuringiensis subsp. israelensis</name>
    <dbReference type="NCBI Taxonomy" id="1430"/>
    <lineage>
        <taxon>Bacteria</taxon>
        <taxon>Bacillati</taxon>
        <taxon>Bacillota</taxon>
        <taxon>Bacilli</taxon>
        <taxon>Bacillales</taxon>
        <taxon>Bacillaceae</taxon>
        <taxon>Bacillus</taxon>
        <taxon>Bacillus cereus group</taxon>
    </lineage>
</organism>
<proteinExistence type="predicted"/>
<evidence type="ECO:0000313" key="1">
    <source>
        <dbReference type="EMBL" id="AND28463.1"/>
    </source>
</evidence>
<dbReference type="EMBL" id="CP013278">
    <property type="protein sequence ID" value="AND28463.1"/>
    <property type="molecule type" value="Genomic_DNA"/>
</dbReference>
<accession>A0A160LK10</accession>
<geneLocation type="plasmid" evidence="1">
    <name>pAM65-52-3-235K</name>
</geneLocation>